<accession>A0A6A5QGL2</accession>
<dbReference type="Proteomes" id="UP000800096">
    <property type="component" value="Unassembled WGS sequence"/>
</dbReference>
<name>A0A6A5QGL2_AMPQU</name>
<protein>
    <submittedName>
        <fullName evidence="2">Uncharacterized protein</fullName>
    </submittedName>
</protein>
<feature type="region of interest" description="Disordered" evidence="1">
    <location>
        <begin position="120"/>
        <end position="193"/>
    </location>
</feature>
<dbReference type="OrthoDB" id="10373361at2759"/>
<feature type="region of interest" description="Disordered" evidence="1">
    <location>
        <begin position="58"/>
        <end position="93"/>
    </location>
</feature>
<feature type="compositionally biased region" description="Basic and acidic residues" evidence="1">
    <location>
        <begin position="120"/>
        <end position="129"/>
    </location>
</feature>
<evidence type="ECO:0000256" key="1">
    <source>
        <dbReference type="SAM" id="MobiDB-lite"/>
    </source>
</evidence>
<keyword evidence="3" id="KW-1185">Reference proteome</keyword>
<dbReference type="AlphaFoldDB" id="A0A6A5QGL2"/>
<evidence type="ECO:0000313" key="3">
    <source>
        <dbReference type="Proteomes" id="UP000800096"/>
    </source>
</evidence>
<proteinExistence type="predicted"/>
<reference evidence="2" key="1">
    <citation type="journal article" date="2020" name="Stud. Mycol.">
        <title>101 Dothideomycetes genomes: a test case for predicting lifestyles and emergence of pathogens.</title>
        <authorList>
            <person name="Haridas S."/>
            <person name="Albert R."/>
            <person name="Binder M."/>
            <person name="Bloem J."/>
            <person name="Labutti K."/>
            <person name="Salamov A."/>
            <person name="Andreopoulos B."/>
            <person name="Baker S."/>
            <person name="Barry K."/>
            <person name="Bills G."/>
            <person name="Bluhm B."/>
            <person name="Cannon C."/>
            <person name="Castanera R."/>
            <person name="Culley D."/>
            <person name="Daum C."/>
            <person name="Ezra D."/>
            <person name="Gonzalez J."/>
            <person name="Henrissat B."/>
            <person name="Kuo A."/>
            <person name="Liang C."/>
            <person name="Lipzen A."/>
            <person name="Lutzoni F."/>
            <person name="Magnuson J."/>
            <person name="Mondo S."/>
            <person name="Nolan M."/>
            <person name="Ohm R."/>
            <person name="Pangilinan J."/>
            <person name="Park H.-J."/>
            <person name="Ramirez L."/>
            <person name="Alfaro M."/>
            <person name="Sun H."/>
            <person name="Tritt A."/>
            <person name="Yoshinaga Y."/>
            <person name="Zwiers L.-H."/>
            <person name="Turgeon B."/>
            <person name="Goodwin S."/>
            <person name="Spatafora J."/>
            <person name="Crous P."/>
            <person name="Grigoriev I."/>
        </authorList>
    </citation>
    <scope>NUCLEOTIDE SEQUENCE</scope>
    <source>
        <strain evidence="2">HMLAC05119</strain>
    </source>
</reference>
<organism evidence="2 3">
    <name type="scientific">Ampelomyces quisqualis</name>
    <name type="common">Powdery mildew agent</name>
    <dbReference type="NCBI Taxonomy" id="50730"/>
    <lineage>
        <taxon>Eukaryota</taxon>
        <taxon>Fungi</taxon>
        <taxon>Dikarya</taxon>
        <taxon>Ascomycota</taxon>
        <taxon>Pezizomycotina</taxon>
        <taxon>Dothideomycetes</taxon>
        <taxon>Pleosporomycetidae</taxon>
        <taxon>Pleosporales</taxon>
        <taxon>Pleosporineae</taxon>
        <taxon>Phaeosphaeriaceae</taxon>
        <taxon>Ampelomyces</taxon>
    </lineage>
</organism>
<sequence length="221" mass="23992">MKAIVALASWGVAVKTKFERDSVDGHNVAPLDDTAPKVTAGDELFGDAKLEAAIVNKPAPMPAPAKPNRSTRPKSSAFMKPKPPRKDMGISRAPQLTQPGFEKATRTNIIEEEVPGLAEETAKRVEKKQTGKKGNNVFSKGANPAPVPRMRKDKNGELQFRKPRSVAVCEKRKRREVMDAPNKRAAVEGRSFAPPRTRRVATLSDATAIDALPAPFLPIAL</sequence>
<evidence type="ECO:0000313" key="2">
    <source>
        <dbReference type="EMBL" id="KAF1913958.1"/>
    </source>
</evidence>
<feature type="compositionally biased region" description="Basic and acidic residues" evidence="1">
    <location>
        <begin position="176"/>
        <end position="187"/>
    </location>
</feature>
<gene>
    <name evidence="2" type="ORF">BDU57DRAFT_328387</name>
</gene>
<dbReference type="EMBL" id="ML979138">
    <property type="protein sequence ID" value="KAF1913958.1"/>
    <property type="molecule type" value="Genomic_DNA"/>
</dbReference>